<dbReference type="Pfam" id="PF00069">
    <property type="entry name" value="Pkinase"/>
    <property type="match status" value="1"/>
</dbReference>
<gene>
    <name evidence="11" type="ORF">BDV28DRAFT_152305</name>
</gene>
<evidence type="ECO:0000256" key="2">
    <source>
        <dbReference type="ARBA" id="ARBA00022679"/>
    </source>
</evidence>
<evidence type="ECO:0000313" key="11">
    <source>
        <dbReference type="EMBL" id="KAE8348983.1"/>
    </source>
</evidence>
<keyword evidence="5 7" id="KW-0067">ATP-binding</keyword>
<dbReference type="PROSITE" id="PS00108">
    <property type="entry name" value="PROTEIN_KINASE_ST"/>
    <property type="match status" value="1"/>
</dbReference>
<feature type="active site" description="Proton acceptor" evidence="6">
    <location>
        <position position="231"/>
    </location>
</feature>
<feature type="region of interest" description="Disordered" evidence="9">
    <location>
        <begin position="31"/>
        <end position="80"/>
    </location>
</feature>
<keyword evidence="1" id="KW-0723">Serine/threonine-protein kinase</keyword>
<feature type="cross-link" description="Glycyl lysine isopeptide (Lys-Gly) (interchain with G-Cter in SUMO2)" evidence="8">
    <location>
        <position position="233"/>
    </location>
</feature>
<evidence type="ECO:0000256" key="5">
    <source>
        <dbReference type="ARBA" id="ARBA00022840"/>
    </source>
</evidence>
<keyword evidence="12" id="KW-1185">Reference proteome</keyword>
<dbReference type="InterPro" id="IPR008271">
    <property type="entry name" value="Ser/Thr_kinase_AS"/>
</dbReference>
<evidence type="ECO:0000256" key="1">
    <source>
        <dbReference type="ARBA" id="ARBA00022527"/>
    </source>
</evidence>
<dbReference type="PANTHER" id="PTHR24350">
    <property type="entry name" value="SERINE/THREONINE-PROTEIN KINASE IAL-RELATED"/>
    <property type="match status" value="1"/>
</dbReference>
<evidence type="ECO:0000313" key="12">
    <source>
        <dbReference type="Proteomes" id="UP000327118"/>
    </source>
</evidence>
<evidence type="ECO:0000259" key="10">
    <source>
        <dbReference type="PROSITE" id="PS50011"/>
    </source>
</evidence>
<dbReference type="SMART" id="SM00220">
    <property type="entry name" value="S_TKc"/>
    <property type="match status" value="1"/>
</dbReference>
<dbReference type="SUPFAM" id="SSF56112">
    <property type="entry name" value="Protein kinase-like (PK-like)"/>
    <property type="match status" value="1"/>
</dbReference>
<feature type="binding site" evidence="7">
    <location>
        <position position="282"/>
    </location>
    <ligand>
        <name>ATP</name>
        <dbReference type="ChEBI" id="CHEBI:30616"/>
    </ligand>
</feature>
<dbReference type="Proteomes" id="UP000327118">
    <property type="component" value="Unassembled WGS sequence"/>
</dbReference>
<evidence type="ECO:0000256" key="9">
    <source>
        <dbReference type="SAM" id="MobiDB-lite"/>
    </source>
</evidence>
<dbReference type="InterPro" id="IPR030616">
    <property type="entry name" value="Aur-like"/>
</dbReference>
<keyword evidence="2" id="KW-0808">Transferase</keyword>
<keyword evidence="4 11" id="KW-0418">Kinase</keyword>
<feature type="binding site" evidence="7">
    <location>
        <begin position="235"/>
        <end position="236"/>
    </location>
    <ligand>
        <name>ATP</name>
        <dbReference type="ChEBI" id="CHEBI:30616"/>
    </ligand>
</feature>
<accession>A0A5N6YVN9</accession>
<dbReference type="Gene3D" id="1.10.510.10">
    <property type="entry name" value="Transferase(Phosphotransferase) domain 1"/>
    <property type="match status" value="1"/>
</dbReference>
<dbReference type="PROSITE" id="PS50011">
    <property type="entry name" value="PROTEIN_KINASE_DOM"/>
    <property type="match status" value="1"/>
</dbReference>
<dbReference type="CDD" id="cd14096">
    <property type="entry name" value="STKc_RCK1-like"/>
    <property type="match status" value="1"/>
</dbReference>
<feature type="region of interest" description="Disordered" evidence="9">
    <location>
        <begin position="552"/>
        <end position="580"/>
    </location>
</feature>
<proteinExistence type="predicted"/>
<dbReference type="InterPro" id="IPR000719">
    <property type="entry name" value="Prot_kinase_dom"/>
</dbReference>
<dbReference type="GO" id="GO:0004674">
    <property type="term" value="F:protein serine/threonine kinase activity"/>
    <property type="evidence" value="ECO:0007669"/>
    <property type="project" value="UniProtKB-KW"/>
</dbReference>
<dbReference type="GO" id="GO:0005524">
    <property type="term" value="F:ATP binding"/>
    <property type="evidence" value="ECO:0007669"/>
    <property type="project" value="UniProtKB-KW"/>
</dbReference>
<feature type="region of interest" description="Disordered" evidence="9">
    <location>
        <begin position="478"/>
        <end position="503"/>
    </location>
</feature>
<dbReference type="FunFam" id="3.30.200.20:FF:000425">
    <property type="entry name" value="Putative calcium/calmodulin-dependent protein kinase"/>
    <property type="match status" value="1"/>
</dbReference>
<evidence type="ECO:0000256" key="7">
    <source>
        <dbReference type="PIRSR" id="PIRSR630616-2"/>
    </source>
</evidence>
<organism evidence="11 12">
    <name type="scientific">Aspergillus coremiiformis</name>
    <dbReference type="NCBI Taxonomy" id="138285"/>
    <lineage>
        <taxon>Eukaryota</taxon>
        <taxon>Fungi</taxon>
        <taxon>Dikarya</taxon>
        <taxon>Ascomycota</taxon>
        <taxon>Pezizomycotina</taxon>
        <taxon>Eurotiomycetes</taxon>
        <taxon>Eurotiomycetidae</taxon>
        <taxon>Eurotiales</taxon>
        <taxon>Aspergillaceae</taxon>
        <taxon>Aspergillus</taxon>
        <taxon>Aspergillus subgen. Circumdati</taxon>
    </lineage>
</organism>
<evidence type="ECO:0000256" key="3">
    <source>
        <dbReference type="ARBA" id="ARBA00022741"/>
    </source>
</evidence>
<dbReference type="InterPro" id="IPR011009">
    <property type="entry name" value="Kinase-like_dom_sf"/>
</dbReference>
<name>A0A5N6YVN9_9EURO</name>
<evidence type="ECO:0000256" key="8">
    <source>
        <dbReference type="PIRSR" id="PIRSR630616-3"/>
    </source>
</evidence>
<evidence type="ECO:0000256" key="4">
    <source>
        <dbReference type="ARBA" id="ARBA00022777"/>
    </source>
</evidence>
<dbReference type="AlphaFoldDB" id="A0A5N6YVN9"/>
<feature type="domain" description="Protein kinase" evidence="10">
    <location>
        <begin position="107"/>
        <end position="395"/>
    </location>
</feature>
<dbReference type="EMBL" id="ML739363">
    <property type="protein sequence ID" value="KAE8348983.1"/>
    <property type="molecule type" value="Genomic_DNA"/>
</dbReference>
<dbReference type="Gene3D" id="3.30.200.20">
    <property type="entry name" value="Phosphorylase Kinase, domain 1"/>
    <property type="match status" value="1"/>
</dbReference>
<keyword evidence="3 7" id="KW-0547">Nucleotide-binding</keyword>
<dbReference type="OrthoDB" id="1738954at2759"/>
<protein>
    <submittedName>
        <fullName evidence="11">Pkinase-domain-containing protein</fullName>
    </submittedName>
</protein>
<reference evidence="12" key="1">
    <citation type="submission" date="2019-04" db="EMBL/GenBank/DDBJ databases">
        <title>Friends and foes A comparative genomics studyof 23 Aspergillus species from section Flavi.</title>
        <authorList>
            <consortium name="DOE Joint Genome Institute"/>
            <person name="Kjaerbolling I."/>
            <person name="Vesth T."/>
            <person name="Frisvad J.C."/>
            <person name="Nybo J.L."/>
            <person name="Theobald S."/>
            <person name="Kildgaard S."/>
            <person name="Isbrandt T."/>
            <person name="Kuo A."/>
            <person name="Sato A."/>
            <person name="Lyhne E.K."/>
            <person name="Kogle M.E."/>
            <person name="Wiebenga A."/>
            <person name="Kun R.S."/>
            <person name="Lubbers R.J."/>
            <person name="Makela M.R."/>
            <person name="Barry K."/>
            <person name="Chovatia M."/>
            <person name="Clum A."/>
            <person name="Daum C."/>
            <person name="Haridas S."/>
            <person name="He G."/>
            <person name="LaButti K."/>
            <person name="Lipzen A."/>
            <person name="Mondo S."/>
            <person name="Riley R."/>
            <person name="Salamov A."/>
            <person name="Simmons B.A."/>
            <person name="Magnuson J.K."/>
            <person name="Henrissat B."/>
            <person name="Mortensen U.H."/>
            <person name="Larsen T.O."/>
            <person name="Devries R.P."/>
            <person name="Grigoriev I.V."/>
            <person name="Machida M."/>
            <person name="Baker S.E."/>
            <person name="Andersen M.R."/>
        </authorList>
    </citation>
    <scope>NUCLEOTIDE SEQUENCE [LARGE SCALE GENOMIC DNA]</scope>
    <source>
        <strain evidence="12">CBS 553.77</strain>
    </source>
</reference>
<sequence length="617" mass="69254">MSTIQNLKNFIRHGKQARLVPHAEPTTNISPIHAEHQRQPQGSYPPAAGNLDAIDSRLGNNSQAQPLQKSPPDSQTKRGREIEIEQIVAEERNQRIKMPKYPGLERWILMDKMGDGAFSNVYRAKDTTGEYGEVAIKVVRKFEMNSNQRANILKEVQIMRQIDHPNIVKLISFSESRQYYYIILELCPGGELFHQIVRLTYFSEDLSRHVITQVAKAIEYLHETSGVVHRDIKPENLLFYPIPFIPSKNPKPLQPGDEDKVDEGEFIPGKGSGGIGVIKIADFGLSKVIWDSQTMTPCGTVGYTAPEIVKDERYSKSVDMWALGCVLYTLLCGFPPFYDESIQVLTEKVARGQYTFLSPWWDDISKSAKDLISHLLTVDPDQRYSIKEFLAHPWIRGSDEETNAATDAPPLTTPLPSRQQPLDAFAADQAPYAPASARLLDQPSAGLERPMDFRSPGAINLREVFDVGYAVHRQEEESKRLKTSRARGANPTTGFRSLLNPLNEDYDEDVNSQVTYQPIRQDEYAPPKAHMGSQQSREVAAMEAKLRSTNLGAQPSAAAQARQAYQPRQPQQGYGTHSAKVAAAAKQNIARSSRQPFELSLDNATLLERRGRRHQVV</sequence>
<feature type="binding site" evidence="7">
    <location>
        <position position="137"/>
    </location>
    <ligand>
        <name>ATP</name>
        <dbReference type="ChEBI" id="CHEBI:30616"/>
    </ligand>
</feature>
<evidence type="ECO:0000256" key="6">
    <source>
        <dbReference type="PIRSR" id="PIRSR630616-1"/>
    </source>
</evidence>
<feature type="compositionally biased region" description="Polar residues" evidence="9">
    <location>
        <begin position="58"/>
        <end position="74"/>
    </location>
</feature>